<evidence type="ECO:0000256" key="2">
    <source>
        <dbReference type="ARBA" id="ARBA00022898"/>
    </source>
</evidence>
<dbReference type="InterPro" id="IPR015422">
    <property type="entry name" value="PyrdxlP-dep_Trfase_small"/>
</dbReference>
<comment type="cofactor">
    <cofactor evidence="1">
        <name>pyridoxal 5'-phosphate</name>
        <dbReference type="ChEBI" id="CHEBI:597326"/>
    </cofactor>
</comment>
<keyword evidence="2" id="KW-0663">Pyridoxal phosphate</keyword>
<accession>B8FH75</accession>
<dbReference type="Gene3D" id="3.90.1150.10">
    <property type="entry name" value="Aspartate Aminotransferase, domain 1"/>
    <property type="match status" value="1"/>
</dbReference>
<dbReference type="GO" id="GO:0008483">
    <property type="term" value="F:transaminase activity"/>
    <property type="evidence" value="ECO:0007669"/>
    <property type="project" value="UniProtKB-KW"/>
</dbReference>
<evidence type="ECO:0000313" key="5">
    <source>
        <dbReference type="Proteomes" id="UP000000739"/>
    </source>
</evidence>
<evidence type="ECO:0000256" key="1">
    <source>
        <dbReference type="ARBA" id="ARBA00001933"/>
    </source>
</evidence>
<dbReference type="Gene3D" id="3.40.640.10">
    <property type="entry name" value="Type I PLP-dependent aspartate aminotransferase-like (Major domain)"/>
    <property type="match status" value="1"/>
</dbReference>
<gene>
    <name evidence="4" type="ordered locus">Dalk_0456</name>
</gene>
<dbReference type="Proteomes" id="UP000000739">
    <property type="component" value="Chromosome"/>
</dbReference>
<keyword evidence="5" id="KW-1185">Reference proteome</keyword>
<dbReference type="InterPro" id="IPR015421">
    <property type="entry name" value="PyrdxlP-dep_Trfase_major"/>
</dbReference>
<feature type="domain" description="Aminotransferase class I/classII large" evidence="3">
    <location>
        <begin position="22"/>
        <end position="351"/>
    </location>
</feature>
<dbReference type="Pfam" id="PF00155">
    <property type="entry name" value="Aminotran_1_2"/>
    <property type="match status" value="1"/>
</dbReference>
<name>B8FH75_DESAL</name>
<keyword evidence="4" id="KW-0032">Aminotransferase</keyword>
<dbReference type="AlphaFoldDB" id="B8FH75"/>
<dbReference type="RefSeq" id="WP_012609603.1">
    <property type="nucleotide sequence ID" value="NC_011768.1"/>
</dbReference>
<dbReference type="InterPro" id="IPR004839">
    <property type="entry name" value="Aminotransferase_I/II_large"/>
</dbReference>
<dbReference type="KEGG" id="dal:Dalk_0456"/>
<dbReference type="GO" id="GO:0030170">
    <property type="term" value="F:pyridoxal phosphate binding"/>
    <property type="evidence" value="ECO:0007669"/>
    <property type="project" value="InterPro"/>
</dbReference>
<dbReference type="eggNOG" id="COG0079">
    <property type="taxonomic scope" value="Bacteria"/>
</dbReference>
<evidence type="ECO:0000313" key="4">
    <source>
        <dbReference type="EMBL" id="ACL02163.1"/>
    </source>
</evidence>
<evidence type="ECO:0000259" key="3">
    <source>
        <dbReference type="Pfam" id="PF00155"/>
    </source>
</evidence>
<dbReference type="EMBL" id="CP001322">
    <property type="protein sequence ID" value="ACL02163.1"/>
    <property type="molecule type" value="Genomic_DNA"/>
</dbReference>
<organism evidence="4 5">
    <name type="scientific">Desulfatibacillum aliphaticivorans</name>
    <dbReference type="NCBI Taxonomy" id="218208"/>
    <lineage>
        <taxon>Bacteria</taxon>
        <taxon>Pseudomonadati</taxon>
        <taxon>Thermodesulfobacteriota</taxon>
        <taxon>Desulfobacteria</taxon>
        <taxon>Desulfobacterales</taxon>
        <taxon>Desulfatibacillaceae</taxon>
        <taxon>Desulfatibacillum</taxon>
    </lineage>
</organism>
<dbReference type="InterPro" id="IPR015424">
    <property type="entry name" value="PyrdxlP-dep_Trfase"/>
</dbReference>
<reference evidence="4 5" key="1">
    <citation type="journal article" date="2012" name="Environ. Microbiol.">
        <title>The genome sequence of Desulfatibacillum alkenivorans AK-01: a blueprint for anaerobic alkane oxidation.</title>
        <authorList>
            <person name="Callaghan A.V."/>
            <person name="Morris B.E."/>
            <person name="Pereira I.A."/>
            <person name="McInerney M.J."/>
            <person name="Austin R.N."/>
            <person name="Groves J.T."/>
            <person name="Kukor J.J."/>
            <person name="Suflita J.M."/>
            <person name="Young L.Y."/>
            <person name="Zylstra G.J."/>
            <person name="Wawrik B."/>
        </authorList>
    </citation>
    <scope>NUCLEOTIDE SEQUENCE [LARGE SCALE GENOMIC DNA]</scope>
    <source>
        <strain evidence="4 5">AK-01</strain>
    </source>
</reference>
<dbReference type="PANTHER" id="PTHR42885:SF1">
    <property type="entry name" value="THREONINE-PHOSPHATE DECARBOXYLASE"/>
    <property type="match status" value="1"/>
</dbReference>
<dbReference type="CDD" id="cd00609">
    <property type="entry name" value="AAT_like"/>
    <property type="match status" value="1"/>
</dbReference>
<keyword evidence="4" id="KW-0808">Transferase</keyword>
<proteinExistence type="predicted"/>
<dbReference type="HOGENOM" id="CLU_017584_3_2_7"/>
<dbReference type="PANTHER" id="PTHR42885">
    <property type="entry name" value="HISTIDINOL-PHOSPHATE AMINOTRANSFERASE-RELATED"/>
    <property type="match status" value="1"/>
</dbReference>
<sequence length="366" mass="39491">MIAGHGGNIAEAAAKMGLKPSDIMDMSSNTNPLGPMPGMLEHLKNSMDCSVNLPEADAGSTTRAFADLHGLDPAKVLAAGGTTQFIYSLPRIFPTGKALILGPTYSDYADACLMNNMPFARGFTEPGDSFKHDPADIASAAKDSQLVFLCNPNNPTGDLYTPDEIRWTSEKRPETVFVVDESYLPFVRDYADYSLANDGQSNVIVLSSFSKIFKVPGLRIGFAVAPTRLKEKLASYQLPWSVGSLAQKAVSFAADNYEDALAYVEKTAGYTAREHKIMEGRAASAKGLTAYPGAAPFVLFKLPERLDAQAVWKGMLENRLLIRNCSNFQGLGPAYVRISLKDPQSNAKAADLLASLANDFIEKESA</sequence>
<protein>
    <submittedName>
        <fullName evidence="4">Aminotransferase class I and II</fullName>
    </submittedName>
</protein>
<dbReference type="SUPFAM" id="SSF53383">
    <property type="entry name" value="PLP-dependent transferases"/>
    <property type="match status" value="1"/>
</dbReference>